<dbReference type="AlphaFoldDB" id="T1IP02"/>
<reference evidence="2" key="2">
    <citation type="submission" date="2015-02" db="UniProtKB">
        <authorList>
            <consortium name="EnsemblMetazoa"/>
        </authorList>
    </citation>
    <scope>IDENTIFICATION</scope>
</reference>
<dbReference type="EnsemblMetazoa" id="SMAR002743-RA">
    <property type="protein sequence ID" value="SMAR002743-PA"/>
    <property type="gene ID" value="SMAR002743"/>
</dbReference>
<accession>T1IP02</accession>
<keyword evidence="1" id="KW-0812">Transmembrane</keyword>
<evidence type="ECO:0000313" key="2">
    <source>
        <dbReference type="EnsemblMetazoa" id="SMAR002743-PA"/>
    </source>
</evidence>
<protein>
    <submittedName>
        <fullName evidence="2">Uncharacterized protein</fullName>
    </submittedName>
</protein>
<evidence type="ECO:0000313" key="3">
    <source>
        <dbReference type="Proteomes" id="UP000014500"/>
    </source>
</evidence>
<keyword evidence="3" id="KW-1185">Reference proteome</keyword>
<dbReference type="Proteomes" id="UP000014500">
    <property type="component" value="Unassembled WGS sequence"/>
</dbReference>
<keyword evidence="1" id="KW-0472">Membrane</keyword>
<name>T1IP02_STRMM</name>
<dbReference type="HOGENOM" id="CLU_2416079_0_0_1"/>
<feature type="transmembrane region" description="Helical" evidence="1">
    <location>
        <begin position="29"/>
        <end position="50"/>
    </location>
</feature>
<keyword evidence="1" id="KW-1133">Transmembrane helix</keyword>
<feature type="transmembrane region" description="Helical" evidence="1">
    <location>
        <begin position="62"/>
        <end position="89"/>
    </location>
</feature>
<sequence>MNLMSIKEKLIPTVKLIVPTLQQNGNKMIINGFSTIFITGIGIVLFLPVIADAKELDLLLKILVIVIGSAFLVIICIICAVCIGACLFIEKK</sequence>
<proteinExistence type="predicted"/>
<dbReference type="EMBL" id="JH431235">
    <property type="status" value="NOT_ANNOTATED_CDS"/>
    <property type="molecule type" value="Genomic_DNA"/>
</dbReference>
<reference evidence="3" key="1">
    <citation type="submission" date="2011-05" db="EMBL/GenBank/DDBJ databases">
        <authorList>
            <person name="Richards S.R."/>
            <person name="Qu J."/>
            <person name="Jiang H."/>
            <person name="Jhangiani S.N."/>
            <person name="Agravi P."/>
            <person name="Goodspeed R."/>
            <person name="Gross S."/>
            <person name="Mandapat C."/>
            <person name="Jackson L."/>
            <person name="Mathew T."/>
            <person name="Pu L."/>
            <person name="Thornton R."/>
            <person name="Saada N."/>
            <person name="Wilczek-Boney K.B."/>
            <person name="Lee S."/>
            <person name="Kovar C."/>
            <person name="Wu Y."/>
            <person name="Scherer S.E."/>
            <person name="Worley K.C."/>
            <person name="Muzny D.M."/>
            <person name="Gibbs R."/>
        </authorList>
    </citation>
    <scope>NUCLEOTIDE SEQUENCE</scope>
    <source>
        <strain evidence="3">Brora</strain>
    </source>
</reference>
<organism evidence="2 3">
    <name type="scientific">Strigamia maritima</name>
    <name type="common">European centipede</name>
    <name type="synonym">Geophilus maritimus</name>
    <dbReference type="NCBI Taxonomy" id="126957"/>
    <lineage>
        <taxon>Eukaryota</taxon>
        <taxon>Metazoa</taxon>
        <taxon>Ecdysozoa</taxon>
        <taxon>Arthropoda</taxon>
        <taxon>Myriapoda</taxon>
        <taxon>Chilopoda</taxon>
        <taxon>Pleurostigmophora</taxon>
        <taxon>Geophilomorpha</taxon>
        <taxon>Linotaeniidae</taxon>
        <taxon>Strigamia</taxon>
    </lineage>
</organism>
<evidence type="ECO:0000256" key="1">
    <source>
        <dbReference type="SAM" id="Phobius"/>
    </source>
</evidence>